<dbReference type="AlphaFoldDB" id="A0A0J1BFZ7"/>
<dbReference type="Proteomes" id="UP000036367">
    <property type="component" value="Unassembled WGS sequence"/>
</dbReference>
<feature type="region of interest" description="Disordered" evidence="1">
    <location>
        <begin position="27"/>
        <end position="49"/>
    </location>
</feature>
<organism evidence="2 3">
    <name type="scientific">Rhodopirellula islandica</name>
    <dbReference type="NCBI Taxonomy" id="595434"/>
    <lineage>
        <taxon>Bacteria</taxon>
        <taxon>Pseudomonadati</taxon>
        <taxon>Planctomycetota</taxon>
        <taxon>Planctomycetia</taxon>
        <taxon>Pirellulales</taxon>
        <taxon>Pirellulaceae</taxon>
        <taxon>Rhodopirellula</taxon>
    </lineage>
</organism>
<sequence length="49" mass="5361">MENRSWRGSPSRIVWGETTVAIASSTSFGPSDRVQQALHQNPSDNFALA</sequence>
<dbReference type="EMBL" id="LECT01000017">
    <property type="protein sequence ID" value="KLU05470.1"/>
    <property type="molecule type" value="Genomic_DNA"/>
</dbReference>
<reference evidence="2" key="1">
    <citation type="submission" date="2015-05" db="EMBL/GenBank/DDBJ databases">
        <title>Permanent draft genome of Rhodopirellula islandicus K833.</title>
        <authorList>
            <person name="Kizina J."/>
            <person name="Richter M."/>
            <person name="Glockner F.O."/>
            <person name="Harder J."/>
        </authorList>
    </citation>
    <scope>NUCLEOTIDE SEQUENCE [LARGE SCALE GENOMIC DNA]</scope>
    <source>
        <strain evidence="2">K833</strain>
    </source>
</reference>
<evidence type="ECO:0000313" key="3">
    <source>
        <dbReference type="Proteomes" id="UP000036367"/>
    </source>
</evidence>
<protein>
    <submittedName>
        <fullName evidence="2">Uncharacterized protein</fullName>
    </submittedName>
</protein>
<comment type="caution">
    <text evidence="2">The sequence shown here is derived from an EMBL/GenBank/DDBJ whole genome shotgun (WGS) entry which is preliminary data.</text>
</comment>
<proteinExistence type="predicted"/>
<evidence type="ECO:0000313" key="2">
    <source>
        <dbReference type="EMBL" id="KLU05470.1"/>
    </source>
</evidence>
<dbReference type="STRING" id="595434.RISK_002102"/>
<name>A0A0J1BFZ7_RHOIS</name>
<evidence type="ECO:0000256" key="1">
    <source>
        <dbReference type="SAM" id="MobiDB-lite"/>
    </source>
</evidence>
<gene>
    <name evidence="2" type="ORF">RISK_002102</name>
</gene>
<keyword evidence="3" id="KW-1185">Reference proteome</keyword>
<dbReference type="PATRIC" id="fig|595434.4.peg.2011"/>
<accession>A0A0J1BFZ7</accession>